<accession>A0A9N7Y6U2</accession>
<keyword evidence="4" id="KW-0689">Ribosomal protein</keyword>
<evidence type="ECO:0000256" key="1">
    <source>
        <dbReference type="ARBA" id="ARBA00004123"/>
    </source>
</evidence>
<evidence type="ECO:0000256" key="2">
    <source>
        <dbReference type="ARBA" id="ARBA00004173"/>
    </source>
</evidence>
<evidence type="ECO:0000256" key="14">
    <source>
        <dbReference type="SAM" id="MobiDB-lite"/>
    </source>
</evidence>
<dbReference type="GO" id="GO:0005840">
    <property type="term" value="C:ribosome"/>
    <property type="evidence" value="ECO:0007669"/>
    <property type="project" value="UniProtKB-KW"/>
</dbReference>
<evidence type="ECO:0000256" key="3">
    <source>
        <dbReference type="ARBA" id="ARBA00005421"/>
    </source>
</evidence>
<keyword evidence="6" id="KW-0496">Mitochondrion</keyword>
<protein>
    <recommendedName>
        <fullName evidence="11">Large ribosomal subunit protein mL64</fullName>
    </recommendedName>
    <alternativeName>
        <fullName evidence="10">39S ribosomal protein L59, mitochondrial</fullName>
    </alternativeName>
    <alternativeName>
        <fullName evidence="12">Growth arrest and DNA damage-inducible proteins-interacting protein 1</fullName>
    </alternativeName>
</protein>
<evidence type="ECO:0000256" key="7">
    <source>
        <dbReference type="ARBA" id="ARBA00023242"/>
    </source>
</evidence>
<sequence>MAASVLCRRTAVLCRTFRGIAPVPAGCQSGTVQQTAAYNPKPLRLNLRDPHIPDKLSERTPEWQKTARYDGKLFGRYGSVSGVEPTALWPSHEQLDGHHRGGEAVAASAGGDAEEHRAEGEGGDREATGQVSQVHAAIIGQASLPAPSNV</sequence>
<dbReference type="Proteomes" id="UP001153269">
    <property type="component" value="Unassembled WGS sequence"/>
</dbReference>
<comment type="caution">
    <text evidence="15">The sequence shown here is derived from an EMBL/GenBank/DDBJ whole genome shotgun (WGS) entry which is preliminary data.</text>
</comment>
<reference evidence="15" key="1">
    <citation type="submission" date="2020-03" db="EMBL/GenBank/DDBJ databases">
        <authorList>
            <person name="Weist P."/>
        </authorList>
    </citation>
    <scope>NUCLEOTIDE SEQUENCE</scope>
</reference>
<proteinExistence type="inferred from homology"/>
<evidence type="ECO:0000256" key="6">
    <source>
        <dbReference type="ARBA" id="ARBA00023128"/>
    </source>
</evidence>
<organism evidence="15 16">
    <name type="scientific">Pleuronectes platessa</name>
    <name type="common">European plaice</name>
    <dbReference type="NCBI Taxonomy" id="8262"/>
    <lineage>
        <taxon>Eukaryota</taxon>
        <taxon>Metazoa</taxon>
        <taxon>Chordata</taxon>
        <taxon>Craniata</taxon>
        <taxon>Vertebrata</taxon>
        <taxon>Euteleostomi</taxon>
        <taxon>Actinopterygii</taxon>
        <taxon>Neopterygii</taxon>
        <taxon>Teleostei</taxon>
        <taxon>Neoteleostei</taxon>
        <taxon>Acanthomorphata</taxon>
        <taxon>Carangaria</taxon>
        <taxon>Pleuronectiformes</taxon>
        <taxon>Pleuronectoidei</taxon>
        <taxon>Pleuronectidae</taxon>
        <taxon>Pleuronectes</taxon>
    </lineage>
</organism>
<evidence type="ECO:0000256" key="8">
    <source>
        <dbReference type="ARBA" id="ARBA00023274"/>
    </source>
</evidence>
<keyword evidence="5" id="KW-0175">Coiled coil</keyword>
<dbReference type="GO" id="GO:1990904">
    <property type="term" value="C:ribonucleoprotein complex"/>
    <property type="evidence" value="ECO:0007669"/>
    <property type="project" value="UniProtKB-KW"/>
</dbReference>
<evidence type="ECO:0000256" key="11">
    <source>
        <dbReference type="ARBA" id="ARBA00035184"/>
    </source>
</evidence>
<evidence type="ECO:0000313" key="15">
    <source>
        <dbReference type="EMBL" id="CAB1420570.1"/>
    </source>
</evidence>
<evidence type="ECO:0000256" key="12">
    <source>
        <dbReference type="ARBA" id="ARBA00035485"/>
    </source>
</evidence>
<feature type="compositionally biased region" description="Basic and acidic residues" evidence="14">
    <location>
        <begin position="93"/>
        <end position="102"/>
    </location>
</feature>
<evidence type="ECO:0000256" key="10">
    <source>
        <dbReference type="ARBA" id="ARBA00030700"/>
    </source>
</evidence>
<feature type="region of interest" description="Disordered" evidence="14">
    <location>
        <begin position="91"/>
        <end position="150"/>
    </location>
</feature>
<evidence type="ECO:0000256" key="5">
    <source>
        <dbReference type="ARBA" id="ARBA00023054"/>
    </source>
</evidence>
<keyword evidence="7" id="KW-0539">Nucleus</keyword>
<dbReference type="GO" id="GO:0005739">
    <property type="term" value="C:mitochondrion"/>
    <property type="evidence" value="ECO:0007669"/>
    <property type="project" value="UniProtKB-SubCell"/>
</dbReference>
<comment type="similarity">
    <text evidence="3">Belongs to the mitochondrion-specific ribosomal protein mL64 family.</text>
</comment>
<gene>
    <name evidence="15" type="ORF">PLEPLA_LOCUS8445</name>
</gene>
<evidence type="ECO:0000256" key="9">
    <source>
        <dbReference type="ARBA" id="ARBA00023306"/>
    </source>
</evidence>
<evidence type="ECO:0000256" key="4">
    <source>
        <dbReference type="ARBA" id="ARBA00022980"/>
    </source>
</evidence>
<dbReference type="InterPro" id="IPR018472">
    <property type="entry name" value="Ribosomal_mL64"/>
</dbReference>
<evidence type="ECO:0000313" key="16">
    <source>
        <dbReference type="Proteomes" id="UP001153269"/>
    </source>
</evidence>
<evidence type="ECO:0000256" key="13">
    <source>
        <dbReference type="ARBA" id="ARBA00060144"/>
    </source>
</evidence>
<keyword evidence="9" id="KW-0131">Cell cycle</keyword>
<dbReference type="Pfam" id="PF10147">
    <property type="entry name" value="CR6_interact"/>
    <property type="match status" value="1"/>
</dbReference>
<keyword evidence="16" id="KW-1185">Reference proteome</keyword>
<dbReference type="PANTHER" id="PTHR31761">
    <property type="entry name" value="GROWTH ARREST AND DNA DAMAGE-INDUCIBLE PROTEINS-INTERACTING PROTEIN 1 GADD45GIP1"/>
    <property type="match status" value="1"/>
</dbReference>
<comment type="function">
    <text evidence="13">Acts as a negative regulator of G1 to S cell cycle phase progression by inhibiting cyclin-dependent kinases. Inhibitory effects are additive with GADD45 proteins but also occur in the absence of GADD45 proteins. Acts as a repressor of the orphan nuclear receptor NR4A1 by inhibiting AB domain-mediated transcriptional activity. May be involved in the hormone-mediated regulation of NR4A1 transcriptional activity. May play a role in mitochondrial protein synthesis.</text>
</comment>
<dbReference type="AlphaFoldDB" id="A0A9N7Y6U2"/>
<dbReference type="Gene3D" id="6.10.280.120">
    <property type="entry name" value="Growth arrest and DNA-damage-inducible proteins-interacting protein 1"/>
    <property type="match status" value="1"/>
</dbReference>
<dbReference type="InterPro" id="IPR043035">
    <property type="entry name" value="Ribosomal_mL64_sf"/>
</dbReference>
<comment type="subcellular location">
    <subcellularLocation>
        <location evidence="2">Mitochondrion</location>
    </subcellularLocation>
    <subcellularLocation>
        <location evidence="1">Nucleus</location>
    </subcellularLocation>
</comment>
<dbReference type="GO" id="GO:0005634">
    <property type="term" value="C:nucleus"/>
    <property type="evidence" value="ECO:0007669"/>
    <property type="project" value="UniProtKB-SubCell"/>
</dbReference>
<feature type="compositionally biased region" description="Basic and acidic residues" evidence="14">
    <location>
        <begin position="113"/>
        <end position="127"/>
    </location>
</feature>
<keyword evidence="8" id="KW-0687">Ribonucleoprotein</keyword>
<name>A0A9N7Y6U2_PLEPL</name>
<dbReference type="PANTHER" id="PTHR31761:SF1">
    <property type="entry name" value="LARGE RIBOSOMAL SUBUNIT PROTEIN ML64"/>
    <property type="match status" value="1"/>
</dbReference>
<dbReference type="EMBL" id="CADEAL010000464">
    <property type="protein sequence ID" value="CAB1420570.1"/>
    <property type="molecule type" value="Genomic_DNA"/>
</dbReference>